<dbReference type="PANTHER" id="PTHR13477:SF0">
    <property type="entry name" value="LARGE RIBOSOMAL SUBUNIT PROTEIN ML49"/>
    <property type="match status" value="1"/>
</dbReference>
<evidence type="ECO:0000256" key="6">
    <source>
        <dbReference type="ARBA" id="ARBA00035191"/>
    </source>
</evidence>
<keyword evidence="3" id="KW-0689">Ribosomal protein</keyword>
<comment type="subcellular location">
    <subcellularLocation>
        <location evidence="1">Mitochondrion</location>
    </subcellularLocation>
</comment>
<keyword evidence="4" id="KW-0496">Mitochondrion</keyword>
<evidence type="ECO:0000256" key="4">
    <source>
        <dbReference type="ARBA" id="ARBA00023128"/>
    </source>
</evidence>
<reference evidence="7" key="1">
    <citation type="journal article" date="2020" name="Microb. Genom.">
        <title>Genetic diversity of clinical and environmental Mucorales isolates obtained from an investigation of mucormycosis cases among solid organ transplant recipients.</title>
        <authorList>
            <person name="Nguyen M.H."/>
            <person name="Kaul D."/>
            <person name="Muto C."/>
            <person name="Cheng S.J."/>
            <person name="Richter R.A."/>
            <person name="Bruno V.M."/>
            <person name="Liu G."/>
            <person name="Beyhan S."/>
            <person name="Sundermann A.J."/>
            <person name="Mounaud S."/>
            <person name="Pasculle A.W."/>
            <person name="Nierman W.C."/>
            <person name="Driscoll E."/>
            <person name="Cumbie R."/>
            <person name="Clancy C.J."/>
            <person name="Dupont C.L."/>
        </authorList>
    </citation>
    <scope>NUCLEOTIDE SEQUENCE</scope>
    <source>
        <strain evidence="7">GL11</strain>
    </source>
</reference>
<dbReference type="Proteomes" id="UP000716291">
    <property type="component" value="Unassembled WGS sequence"/>
</dbReference>
<dbReference type="InterPro" id="IPR007740">
    <property type="entry name" value="Ribosomal_mL49"/>
</dbReference>
<evidence type="ECO:0000256" key="1">
    <source>
        <dbReference type="ARBA" id="ARBA00004173"/>
    </source>
</evidence>
<comment type="caution">
    <text evidence="7">The sequence shown here is derived from an EMBL/GenBank/DDBJ whole genome shotgun (WGS) entry which is preliminary data.</text>
</comment>
<sequence>MLRTLIQKRLYSTPTYHVSRTTSQGLPVYSEYKNGRTNLLTVVRRIKGDANALLNDLKTDFPEAVAHVNPTTQQVVIKGHHVNELKEWLITKGF</sequence>
<evidence type="ECO:0000256" key="2">
    <source>
        <dbReference type="ARBA" id="ARBA00005677"/>
    </source>
</evidence>
<keyword evidence="5" id="KW-0687">Ribonucleoprotein</keyword>
<comment type="similarity">
    <text evidence="2">Belongs to the mitochondrion-specific ribosomal protein mL49 family.</text>
</comment>
<dbReference type="EMBL" id="JAANQT010000661">
    <property type="protein sequence ID" value="KAG1309276.1"/>
    <property type="molecule type" value="Genomic_DNA"/>
</dbReference>
<evidence type="ECO:0000256" key="5">
    <source>
        <dbReference type="ARBA" id="ARBA00023274"/>
    </source>
</evidence>
<dbReference type="Gene3D" id="3.30.780.10">
    <property type="entry name" value="SUI1-like domain"/>
    <property type="match status" value="1"/>
</dbReference>
<dbReference type="OrthoDB" id="19439at2759"/>
<evidence type="ECO:0000256" key="3">
    <source>
        <dbReference type="ARBA" id="ARBA00022980"/>
    </source>
</evidence>
<dbReference type="GO" id="GO:0003735">
    <property type="term" value="F:structural constituent of ribosome"/>
    <property type="evidence" value="ECO:0007669"/>
    <property type="project" value="InterPro"/>
</dbReference>
<keyword evidence="8" id="KW-1185">Reference proteome</keyword>
<protein>
    <recommendedName>
        <fullName evidence="6">Large ribosomal subunit protein mL49</fullName>
    </recommendedName>
</protein>
<gene>
    <name evidence="7" type="ORF">G6F64_005439</name>
</gene>
<proteinExistence type="inferred from homology"/>
<accession>A0A9P6XAQ5</accession>
<evidence type="ECO:0000313" key="7">
    <source>
        <dbReference type="EMBL" id="KAG1309276.1"/>
    </source>
</evidence>
<dbReference type="PANTHER" id="PTHR13477">
    <property type="entry name" value="MITOCHONDRIAL 39S RIBOSOMAL PROTEIN L49"/>
    <property type="match status" value="1"/>
</dbReference>
<organism evidence="7 8">
    <name type="scientific">Rhizopus oryzae</name>
    <name type="common">Mucormycosis agent</name>
    <name type="synonym">Rhizopus arrhizus var. delemar</name>
    <dbReference type="NCBI Taxonomy" id="64495"/>
    <lineage>
        <taxon>Eukaryota</taxon>
        <taxon>Fungi</taxon>
        <taxon>Fungi incertae sedis</taxon>
        <taxon>Mucoromycota</taxon>
        <taxon>Mucoromycotina</taxon>
        <taxon>Mucoromycetes</taxon>
        <taxon>Mucorales</taxon>
        <taxon>Mucorineae</taxon>
        <taxon>Rhizopodaceae</taxon>
        <taxon>Rhizopus</taxon>
    </lineage>
</organism>
<evidence type="ECO:0000313" key="8">
    <source>
        <dbReference type="Proteomes" id="UP000716291"/>
    </source>
</evidence>
<dbReference type="AlphaFoldDB" id="A0A9P6XAQ5"/>
<dbReference type="Pfam" id="PF05046">
    <property type="entry name" value="Img2"/>
    <property type="match status" value="1"/>
</dbReference>
<dbReference type="GO" id="GO:0006412">
    <property type="term" value="P:translation"/>
    <property type="evidence" value="ECO:0007669"/>
    <property type="project" value="InterPro"/>
</dbReference>
<dbReference type="GO" id="GO:0005762">
    <property type="term" value="C:mitochondrial large ribosomal subunit"/>
    <property type="evidence" value="ECO:0007669"/>
    <property type="project" value="TreeGrafter"/>
</dbReference>
<name>A0A9P6XAQ5_RHIOR</name>